<dbReference type="RefSeq" id="WP_091762516.1">
    <property type="nucleotide sequence ID" value="NZ_FOHB01000010.1"/>
</dbReference>
<dbReference type="Proteomes" id="UP000199019">
    <property type="component" value="Unassembled WGS sequence"/>
</dbReference>
<name>A0A1H9XQJ7_9MICO</name>
<dbReference type="OrthoDB" id="572274at2"/>
<organism evidence="1 2">
    <name type="scientific">Pedococcus cremeus</name>
    <dbReference type="NCBI Taxonomy" id="587636"/>
    <lineage>
        <taxon>Bacteria</taxon>
        <taxon>Bacillati</taxon>
        <taxon>Actinomycetota</taxon>
        <taxon>Actinomycetes</taxon>
        <taxon>Micrococcales</taxon>
        <taxon>Intrasporangiaceae</taxon>
        <taxon>Pedococcus</taxon>
    </lineage>
</organism>
<dbReference type="Pfam" id="PF04525">
    <property type="entry name" value="LOR"/>
    <property type="match status" value="1"/>
</dbReference>
<protein>
    <submittedName>
        <fullName evidence="1">Uncharacterized protein</fullName>
    </submittedName>
</protein>
<accession>A0A1H9XQJ7</accession>
<dbReference type="InterPro" id="IPR007612">
    <property type="entry name" value="LOR"/>
</dbReference>
<gene>
    <name evidence="1" type="ORF">SAMN05216199_0122</name>
</gene>
<sequence>MTLPTTTEHFHLRQKVTLMVNRYEVVASDGSGAEGPVLAVAQQKRVALKEEVTFYSDEARTQPVFSFKARKRLDLGATYDVLDDQGVPIGWFRKDFGSSLLRSTWHLGTPDGLEATGTERSSNVALARRAWEMLPIVSDLPSPFVFHFDFTAADGTLVLSSERRRSLRDRYDVHVPVASNGWQLDWRMAMAMAVALDALQGR</sequence>
<dbReference type="STRING" id="587636.SAMN05216199_0122"/>
<reference evidence="2" key="1">
    <citation type="submission" date="2016-10" db="EMBL/GenBank/DDBJ databases">
        <authorList>
            <person name="Varghese N."/>
            <person name="Submissions S."/>
        </authorList>
    </citation>
    <scope>NUCLEOTIDE SEQUENCE [LARGE SCALE GENOMIC DNA]</scope>
    <source>
        <strain evidence="2">CGMCC 1.6963</strain>
    </source>
</reference>
<keyword evidence="2" id="KW-1185">Reference proteome</keyword>
<evidence type="ECO:0000313" key="2">
    <source>
        <dbReference type="Proteomes" id="UP000199019"/>
    </source>
</evidence>
<dbReference type="AlphaFoldDB" id="A0A1H9XQJ7"/>
<evidence type="ECO:0000313" key="1">
    <source>
        <dbReference type="EMBL" id="SES48436.1"/>
    </source>
</evidence>
<proteinExistence type="predicted"/>
<dbReference type="EMBL" id="FOHB01000010">
    <property type="protein sequence ID" value="SES48436.1"/>
    <property type="molecule type" value="Genomic_DNA"/>
</dbReference>